<dbReference type="Proteomes" id="UP000628854">
    <property type="component" value="Unassembled WGS sequence"/>
</dbReference>
<organism evidence="2 3">
    <name type="scientific">Henriciella pelagia</name>
    <dbReference type="NCBI Taxonomy" id="1977912"/>
    <lineage>
        <taxon>Bacteria</taxon>
        <taxon>Pseudomonadati</taxon>
        <taxon>Pseudomonadota</taxon>
        <taxon>Alphaproteobacteria</taxon>
        <taxon>Hyphomonadales</taxon>
        <taxon>Hyphomonadaceae</taxon>
        <taxon>Henriciella</taxon>
    </lineage>
</organism>
<dbReference type="RefSeq" id="WP_084393694.1">
    <property type="nucleotide sequence ID" value="NZ_BMKF01000001.1"/>
</dbReference>
<evidence type="ECO:0000259" key="1">
    <source>
        <dbReference type="Pfam" id="PF03061"/>
    </source>
</evidence>
<dbReference type="InterPro" id="IPR006683">
    <property type="entry name" value="Thioestr_dom"/>
</dbReference>
<evidence type="ECO:0000313" key="3">
    <source>
        <dbReference type="Proteomes" id="UP000628854"/>
    </source>
</evidence>
<dbReference type="SUPFAM" id="SSF54637">
    <property type="entry name" value="Thioesterase/thiol ester dehydrase-isomerase"/>
    <property type="match status" value="1"/>
</dbReference>
<keyword evidence="3" id="KW-1185">Reference proteome</keyword>
<proteinExistence type="predicted"/>
<name>A0ABQ1J6K9_9PROT</name>
<dbReference type="Pfam" id="PF03061">
    <property type="entry name" value="4HBT"/>
    <property type="match status" value="1"/>
</dbReference>
<sequence length="144" mass="15590">MPAESAVEADVPAGFERSKSRGPFTTHNGPVYRATAPGDLRSGIRVLERHCNSMGFMHGGMVSSFADGALAWAVWDATRKMSVTLKLTISYFDTIRPGTWLEAHPVVVSSEDGIVHVCADLLIDGEKLGARADATFRSLRRTAK</sequence>
<dbReference type="EMBL" id="BMKF01000001">
    <property type="protein sequence ID" value="GGB60028.1"/>
    <property type="molecule type" value="Genomic_DNA"/>
</dbReference>
<dbReference type="CDD" id="cd03443">
    <property type="entry name" value="PaaI_thioesterase"/>
    <property type="match status" value="1"/>
</dbReference>
<feature type="domain" description="Thioesterase" evidence="1">
    <location>
        <begin position="54"/>
        <end position="117"/>
    </location>
</feature>
<protein>
    <submittedName>
        <fullName evidence="2">Thioesterase</fullName>
    </submittedName>
</protein>
<reference evidence="3" key="1">
    <citation type="journal article" date="2019" name="Int. J. Syst. Evol. Microbiol.">
        <title>The Global Catalogue of Microorganisms (GCM) 10K type strain sequencing project: providing services to taxonomists for standard genome sequencing and annotation.</title>
        <authorList>
            <consortium name="The Broad Institute Genomics Platform"/>
            <consortium name="The Broad Institute Genome Sequencing Center for Infectious Disease"/>
            <person name="Wu L."/>
            <person name="Ma J."/>
        </authorList>
    </citation>
    <scope>NUCLEOTIDE SEQUENCE [LARGE SCALE GENOMIC DNA]</scope>
    <source>
        <strain evidence="3">CGMCC 1.15928</strain>
    </source>
</reference>
<dbReference type="InterPro" id="IPR029069">
    <property type="entry name" value="HotDog_dom_sf"/>
</dbReference>
<gene>
    <name evidence="2" type="ORF">GCM10011503_05630</name>
</gene>
<evidence type="ECO:0000313" key="2">
    <source>
        <dbReference type="EMBL" id="GGB60028.1"/>
    </source>
</evidence>
<dbReference type="Gene3D" id="3.10.129.10">
    <property type="entry name" value="Hotdog Thioesterase"/>
    <property type="match status" value="1"/>
</dbReference>
<comment type="caution">
    <text evidence="2">The sequence shown here is derived from an EMBL/GenBank/DDBJ whole genome shotgun (WGS) entry which is preliminary data.</text>
</comment>
<accession>A0ABQ1J6K9</accession>